<accession>A0A443HLH5</accession>
<dbReference type="VEuPathDB" id="FungiDB:C8Q69DRAFT_509780"/>
<evidence type="ECO:0000259" key="7">
    <source>
        <dbReference type="PROSITE" id="PS50048"/>
    </source>
</evidence>
<dbReference type="InterPro" id="IPR001138">
    <property type="entry name" value="Zn2Cys6_DnaBD"/>
</dbReference>
<dbReference type="EMBL" id="RCNU01000012">
    <property type="protein sequence ID" value="RWQ92657.1"/>
    <property type="molecule type" value="Genomic_DNA"/>
</dbReference>
<comment type="caution">
    <text evidence="8">The sequence shown here is derived from an EMBL/GenBank/DDBJ whole genome shotgun (WGS) entry which is preliminary data.</text>
</comment>
<keyword evidence="2" id="KW-0805">Transcription regulation</keyword>
<name>A0A443HLH5_BYSSP</name>
<dbReference type="PANTHER" id="PTHR31668">
    <property type="entry name" value="GLUCOSE TRANSPORT TRANSCRIPTION REGULATOR RGT1-RELATED-RELATED"/>
    <property type="match status" value="1"/>
</dbReference>
<dbReference type="Gene3D" id="4.10.240.10">
    <property type="entry name" value="Zn(2)-C6 fungal-type DNA-binding domain"/>
    <property type="match status" value="1"/>
</dbReference>
<dbReference type="SUPFAM" id="SSF57701">
    <property type="entry name" value="Zn2/Cys6 DNA-binding domain"/>
    <property type="match status" value="1"/>
</dbReference>
<dbReference type="GO" id="GO:0000981">
    <property type="term" value="F:DNA-binding transcription factor activity, RNA polymerase II-specific"/>
    <property type="evidence" value="ECO:0007669"/>
    <property type="project" value="InterPro"/>
</dbReference>
<evidence type="ECO:0000256" key="2">
    <source>
        <dbReference type="ARBA" id="ARBA00023015"/>
    </source>
</evidence>
<keyword evidence="9" id="KW-1185">Reference proteome</keyword>
<dbReference type="PANTHER" id="PTHR31668:SF19">
    <property type="entry name" value="ZN(2)-C6 FUNGAL-TYPE DOMAIN-CONTAINING PROTEIN-RELATED"/>
    <property type="match status" value="1"/>
</dbReference>
<gene>
    <name evidence="8" type="ORF">C8Q69DRAFT_509780</name>
</gene>
<dbReference type="GO" id="GO:0008270">
    <property type="term" value="F:zinc ion binding"/>
    <property type="evidence" value="ECO:0007669"/>
    <property type="project" value="InterPro"/>
</dbReference>
<keyword evidence="4" id="KW-0804">Transcription</keyword>
<dbReference type="InterPro" id="IPR007219">
    <property type="entry name" value="XnlR_reg_dom"/>
</dbReference>
<dbReference type="STRING" id="264951.A0A443HLH5"/>
<evidence type="ECO:0000313" key="8">
    <source>
        <dbReference type="EMBL" id="RWQ92657.1"/>
    </source>
</evidence>
<feature type="region of interest" description="Disordered" evidence="6">
    <location>
        <begin position="196"/>
        <end position="219"/>
    </location>
</feature>
<dbReference type="InterPro" id="IPR050797">
    <property type="entry name" value="Carb_Metab_Trans_Reg"/>
</dbReference>
<proteinExistence type="predicted"/>
<dbReference type="SMART" id="SM00906">
    <property type="entry name" value="Fungal_trans"/>
    <property type="match status" value="1"/>
</dbReference>
<dbReference type="Pfam" id="PF00172">
    <property type="entry name" value="Zn_clus"/>
    <property type="match status" value="1"/>
</dbReference>
<keyword evidence="3" id="KW-0238">DNA-binding</keyword>
<dbReference type="GeneID" id="39602405"/>
<dbReference type="GO" id="GO:0003677">
    <property type="term" value="F:DNA binding"/>
    <property type="evidence" value="ECO:0007669"/>
    <property type="project" value="UniProtKB-KW"/>
</dbReference>
<sequence>MESPASTPKPQKQACDNCRRRKIKCNRANPCDKCQRLLLSCTYAHILQRKGPKFRRLSLLAPLHSTDRRSPTYCSHPHNEDSTESSTRSGEQDQVPPDLYRRNYSSSESTSSLKTLNLQYDSDSSALLRPHARRLSSLVLLAHANVFLKYLFPIMPVVHREQLLSDSAEPLKLSPQRYAFMASLCAATHIQLNLDGDGSSMTDPSGTDSSSTHGSSSPHGEALLTEAVRARAELDLLSNVNIESILTSFFLFAAYGNLDKEDHAWFYLSQSISMAHTLGLHRESTYSTMDIVDAEESRRVFWLLFITERAYALQRAKPVMLRNSIEKPKVLYADDPILTYGFLNLINIFETLTVNLYDWVSTGCDSRYSELPPTRTIQSNLSNQITLDGVLEIQQVDILITQQWLQAKMWALSFLAHHRHRHRHRHSSSSSSQQSIIPISTTTRGPVLPFHLPILVGKAVMDVIGSVSQGALDAHGIGMEQKLFDLGTSIADVACSLRFAATQRLALTIIDPRELLWGMLNALSKSRGSQSYLFPELLERSRSILGLDTPSNTIQDVESDLLFWVDNADSGTDANIDNNIDIDININNHDDMSDDTENYCEVENGNYTLGMASALVI</sequence>
<evidence type="ECO:0000256" key="3">
    <source>
        <dbReference type="ARBA" id="ARBA00023125"/>
    </source>
</evidence>
<dbReference type="RefSeq" id="XP_028482302.1">
    <property type="nucleotide sequence ID" value="XM_028633128.1"/>
</dbReference>
<protein>
    <submittedName>
        <fullName evidence="8">Fungal-specific transcription factor domain-containing protein</fullName>
    </submittedName>
</protein>
<dbReference type="CDD" id="cd12148">
    <property type="entry name" value="fungal_TF_MHR"/>
    <property type="match status" value="1"/>
</dbReference>
<dbReference type="InterPro" id="IPR036864">
    <property type="entry name" value="Zn2-C6_fun-type_DNA-bd_sf"/>
</dbReference>
<dbReference type="GO" id="GO:0006351">
    <property type="term" value="P:DNA-templated transcription"/>
    <property type="evidence" value="ECO:0007669"/>
    <property type="project" value="InterPro"/>
</dbReference>
<feature type="domain" description="Zn(2)-C6 fungal-type" evidence="7">
    <location>
        <begin position="14"/>
        <end position="43"/>
    </location>
</feature>
<feature type="region of interest" description="Disordered" evidence="6">
    <location>
        <begin position="67"/>
        <end position="108"/>
    </location>
</feature>
<evidence type="ECO:0000313" key="9">
    <source>
        <dbReference type="Proteomes" id="UP000283841"/>
    </source>
</evidence>
<evidence type="ECO:0000256" key="1">
    <source>
        <dbReference type="ARBA" id="ARBA00022723"/>
    </source>
</evidence>
<dbReference type="AlphaFoldDB" id="A0A443HLH5"/>
<evidence type="ECO:0000256" key="6">
    <source>
        <dbReference type="SAM" id="MobiDB-lite"/>
    </source>
</evidence>
<dbReference type="PROSITE" id="PS50048">
    <property type="entry name" value="ZN2_CY6_FUNGAL_2"/>
    <property type="match status" value="1"/>
</dbReference>
<dbReference type="PROSITE" id="PS00463">
    <property type="entry name" value="ZN2_CY6_FUNGAL_1"/>
    <property type="match status" value="1"/>
</dbReference>
<evidence type="ECO:0000256" key="4">
    <source>
        <dbReference type="ARBA" id="ARBA00023163"/>
    </source>
</evidence>
<dbReference type="Pfam" id="PF04082">
    <property type="entry name" value="Fungal_trans"/>
    <property type="match status" value="1"/>
</dbReference>
<keyword evidence="5" id="KW-0539">Nucleus</keyword>
<dbReference type="CDD" id="cd00067">
    <property type="entry name" value="GAL4"/>
    <property type="match status" value="1"/>
</dbReference>
<organism evidence="8 9">
    <name type="scientific">Byssochlamys spectabilis</name>
    <name type="common">Paecilomyces variotii</name>
    <dbReference type="NCBI Taxonomy" id="264951"/>
    <lineage>
        <taxon>Eukaryota</taxon>
        <taxon>Fungi</taxon>
        <taxon>Dikarya</taxon>
        <taxon>Ascomycota</taxon>
        <taxon>Pezizomycotina</taxon>
        <taxon>Eurotiomycetes</taxon>
        <taxon>Eurotiomycetidae</taxon>
        <taxon>Eurotiales</taxon>
        <taxon>Thermoascaceae</taxon>
        <taxon>Paecilomyces</taxon>
    </lineage>
</organism>
<evidence type="ECO:0000256" key="5">
    <source>
        <dbReference type="ARBA" id="ARBA00023242"/>
    </source>
</evidence>
<dbReference type="Proteomes" id="UP000283841">
    <property type="component" value="Unassembled WGS sequence"/>
</dbReference>
<keyword evidence="1" id="KW-0479">Metal-binding</keyword>
<reference evidence="8 9" key="1">
    <citation type="journal article" date="2018" name="Front. Microbiol.">
        <title>Genomic and genetic insights into a cosmopolitan fungus, Paecilomyces variotii (Eurotiales).</title>
        <authorList>
            <person name="Urquhart A.S."/>
            <person name="Mondo S.J."/>
            <person name="Makela M.R."/>
            <person name="Hane J.K."/>
            <person name="Wiebenga A."/>
            <person name="He G."/>
            <person name="Mihaltcheva S."/>
            <person name="Pangilinan J."/>
            <person name="Lipzen A."/>
            <person name="Barry K."/>
            <person name="de Vries R.P."/>
            <person name="Grigoriev I.V."/>
            <person name="Idnurm A."/>
        </authorList>
    </citation>
    <scope>NUCLEOTIDE SEQUENCE [LARGE SCALE GENOMIC DNA]</scope>
    <source>
        <strain evidence="8 9">CBS 101075</strain>
    </source>
</reference>
<dbReference type="SMART" id="SM00066">
    <property type="entry name" value="GAL4"/>
    <property type="match status" value="1"/>
</dbReference>